<protein>
    <submittedName>
        <fullName evidence="1">Uncharacterized protein</fullName>
    </submittedName>
</protein>
<name>U1QNU2_9ACTO</name>
<evidence type="ECO:0000313" key="2">
    <source>
        <dbReference type="Proteomes" id="UP000016536"/>
    </source>
</evidence>
<dbReference type="Proteomes" id="UP000016536">
    <property type="component" value="Unassembled WGS sequence"/>
</dbReference>
<dbReference type="AlphaFoldDB" id="U1QNU2"/>
<sequence length="56" mass="5470">MTCVGIVPARTASHGPTSGARRALAPAPIVCAVATPTTTVLGIQAAACVIVLLRGS</sequence>
<gene>
    <name evidence="1" type="ORF">HMPREF1979_01842</name>
</gene>
<dbReference type="EMBL" id="AWSE01000099">
    <property type="protein sequence ID" value="ERH23354.1"/>
    <property type="molecule type" value="Genomic_DNA"/>
</dbReference>
<accession>U1QNU2</accession>
<keyword evidence="2" id="KW-1185">Reference proteome</keyword>
<comment type="caution">
    <text evidence="1">The sequence shown here is derived from an EMBL/GenBank/DDBJ whole genome shotgun (WGS) entry which is preliminary data.</text>
</comment>
<proteinExistence type="predicted"/>
<dbReference type="HOGENOM" id="CLU_3003673_0_0_11"/>
<organism evidence="1 2">
    <name type="scientific">Actinomyces johnsonii F0542</name>
    <dbReference type="NCBI Taxonomy" id="1321818"/>
    <lineage>
        <taxon>Bacteria</taxon>
        <taxon>Bacillati</taxon>
        <taxon>Actinomycetota</taxon>
        <taxon>Actinomycetes</taxon>
        <taxon>Actinomycetales</taxon>
        <taxon>Actinomycetaceae</taxon>
        <taxon>Actinomyces</taxon>
    </lineage>
</organism>
<evidence type="ECO:0000313" key="1">
    <source>
        <dbReference type="EMBL" id="ERH23354.1"/>
    </source>
</evidence>
<reference evidence="1 2" key="1">
    <citation type="submission" date="2013-08" db="EMBL/GenBank/DDBJ databases">
        <authorList>
            <person name="Weinstock G."/>
            <person name="Sodergren E."/>
            <person name="Wylie T."/>
            <person name="Fulton L."/>
            <person name="Fulton R."/>
            <person name="Fronick C."/>
            <person name="O'Laughlin M."/>
            <person name="Godfrey J."/>
            <person name="Miner T."/>
            <person name="Herter B."/>
            <person name="Appelbaum E."/>
            <person name="Cordes M."/>
            <person name="Lek S."/>
            <person name="Wollam A."/>
            <person name="Pepin K.H."/>
            <person name="Palsikar V.B."/>
            <person name="Mitreva M."/>
            <person name="Wilson R.K."/>
        </authorList>
    </citation>
    <scope>NUCLEOTIDE SEQUENCE [LARGE SCALE GENOMIC DNA]</scope>
    <source>
        <strain evidence="1 2">F0542</strain>
    </source>
</reference>